<proteinExistence type="predicted"/>
<feature type="non-terminal residue" evidence="1">
    <location>
        <position position="1"/>
    </location>
</feature>
<reference evidence="2" key="2">
    <citation type="submission" date="2015-01" db="EMBL/GenBank/DDBJ databases">
        <title>Evolutionary Origins and Diversification of the Mycorrhizal Mutualists.</title>
        <authorList>
            <consortium name="DOE Joint Genome Institute"/>
            <consortium name="Mycorrhizal Genomics Consortium"/>
            <person name="Kohler A."/>
            <person name="Kuo A."/>
            <person name="Nagy L.G."/>
            <person name="Floudas D."/>
            <person name="Copeland A."/>
            <person name="Barry K.W."/>
            <person name="Cichocki N."/>
            <person name="Veneault-Fourrey C."/>
            <person name="LaButti K."/>
            <person name="Lindquist E.A."/>
            <person name="Lipzen A."/>
            <person name="Lundell T."/>
            <person name="Morin E."/>
            <person name="Murat C."/>
            <person name="Riley R."/>
            <person name="Ohm R."/>
            <person name="Sun H."/>
            <person name="Tunlid A."/>
            <person name="Henrissat B."/>
            <person name="Grigoriev I.V."/>
            <person name="Hibbett D.S."/>
            <person name="Martin F."/>
        </authorList>
    </citation>
    <scope>NUCLEOTIDE SEQUENCE [LARGE SCALE GENOMIC DNA]</scope>
    <source>
        <strain evidence="2">441</strain>
    </source>
</reference>
<dbReference type="STRING" id="765257.A0A0C9YAS6"/>
<accession>A0A0C9YAS6</accession>
<evidence type="ECO:0008006" key="3">
    <source>
        <dbReference type="Google" id="ProtNLM"/>
    </source>
</evidence>
<dbReference type="Proteomes" id="UP000054018">
    <property type="component" value="Unassembled WGS sequence"/>
</dbReference>
<dbReference type="EMBL" id="KN834309">
    <property type="protein sequence ID" value="KIK11074.1"/>
    <property type="molecule type" value="Genomic_DNA"/>
</dbReference>
<evidence type="ECO:0000313" key="1">
    <source>
        <dbReference type="EMBL" id="KIK11074.1"/>
    </source>
</evidence>
<dbReference type="AlphaFoldDB" id="A0A0C9YAS6"/>
<evidence type="ECO:0000313" key="2">
    <source>
        <dbReference type="Proteomes" id="UP000054018"/>
    </source>
</evidence>
<keyword evidence="2" id="KW-1185">Reference proteome</keyword>
<protein>
    <recommendedName>
        <fullName evidence="3">DDE Tnp4 domain-containing protein</fullName>
    </recommendedName>
</protein>
<reference evidence="1 2" key="1">
    <citation type="submission" date="2014-04" db="EMBL/GenBank/DDBJ databases">
        <authorList>
            <consortium name="DOE Joint Genome Institute"/>
            <person name="Kuo A."/>
            <person name="Kohler A."/>
            <person name="Costa M.D."/>
            <person name="Nagy L.G."/>
            <person name="Floudas D."/>
            <person name="Copeland A."/>
            <person name="Barry K.W."/>
            <person name="Cichocki N."/>
            <person name="Veneault-Fourrey C."/>
            <person name="LaButti K."/>
            <person name="Lindquist E.A."/>
            <person name="Lipzen A."/>
            <person name="Lundell T."/>
            <person name="Morin E."/>
            <person name="Murat C."/>
            <person name="Sun H."/>
            <person name="Tunlid A."/>
            <person name="Henrissat B."/>
            <person name="Grigoriev I.V."/>
            <person name="Hibbett D.S."/>
            <person name="Martin F."/>
            <person name="Nordberg H.P."/>
            <person name="Cantor M.N."/>
            <person name="Hua S.X."/>
        </authorList>
    </citation>
    <scope>NUCLEOTIDE SEQUENCE [LARGE SCALE GENOMIC DNA]</scope>
    <source>
        <strain evidence="1 2">441</strain>
    </source>
</reference>
<organism evidence="1 2">
    <name type="scientific">Pisolithus microcarpus 441</name>
    <dbReference type="NCBI Taxonomy" id="765257"/>
    <lineage>
        <taxon>Eukaryota</taxon>
        <taxon>Fungi</taxon>
        <taxon>Dikarya</taxon>
        <taxon>Basidiomycota</taxon>
        <taxon>Agaricomycotina</taxon>
        <taxon>Agaricomycetes</taxon>
        <taxon>Agaricomycetidae</taxon>
        <taxon>Boletales</taxon>
        <taxon>Sclerodermatineae</taxon>
        <taxon>Pisolithaceae</taxon>
        <taxon>Pisolithus</taxon>
    </lineage>
</organism>
<dbReference type="OrthoDB" id="1681765at2759"/>
<sequence length="88" mass="9874">VTGLTIRHVGECFQWSNGMISKYFKRILAAFTSPRIYAKHVQLPCSDAPTHLYILNNPKFFPFFVDVIGTIDGTHVVCTLAANKRAMS</sequence>
<dbReference type="HOGENOM" id="CLU_040082_6_2_1"/>
<name>A0A0C9YAS6_9AGAM</name>
<gene>
    <name evidence="1" type="ORF">PISMIDRAFT_123350</name>
</gene>